<dbReference type="EMBL" id="MCGR01000083">
    <property type="protein sequence ID" value="ORY57115.1"/>
    <property type="molecule type" value="Genomic_DNA"/>
</dbReference>
<dbReference type="Pfam" id="PF23295">
    <property type="entry name" value="Arm_4"/>
    <property type="match status" value="1"/>
</dbReference>
<dbReference type="Gene3D" id="2.130.10.10">
    <property type="entry name" value="YVTN repeat-like/Quinoprotein amine dehydrogenase"/>
    <property type="match status" value="1"/>
</dbReference>
<dbReference type="InterPro" id="IPR036372">
    <property type="entry name" value="BEACH_dom_sf"/>
</dbReference>
<dbReference type="InterPro" id="IPR015943">
    <property type="entry name" value="WD40/YVTN_repeat-like_dom_sf"/>
</dbReference>
<dbReference type="SMART" id="SM00320">
    <property type="entry name" value="WD40"/>
    <property type="match status" value="5"/>
</dbReference>
<feature type="region of interest" description="Disordered" evidence="6">
    <location>
        <begin position="193"/>
        <end position="225"/>
    </location>
</feature>
<dbReference type="Pfam" id="PF00400">
    <property type="entry name" value="WD40"/>
    <property type="match status" value="1"/>
</dbReference>
<feature type="domain" description="BEACH" evidence="7">
    <location>
        <begin position="1955"/>
        <end position="2250"/>
    </location>
</feature>
<feature type="domain" description="BEACH-type PH" evidence="8">
    <location>
        <begin position="1794"/>
        <end position="1928"/>
    </location>
</feature>
<dbReference type="SUPFAM" id="SSF57903">
    <property type="entry name" value="FYVE/PHD zinc finger"/>
    <property type="match status" value="1"/>
</dbReference>
<dbReference type="Gene3D" id="3.30.40.10">
    <property type="entry name" value="Zinc/RING finger domain, C3HC4 (zinc finger)"/>
    <property type="match status" value="1"/>
</dbReference>
<evidence type="ECO:0000313" key="10">
    <source>
        <dbReference type="Proteomes" id="UP000193467"/>
    </source>
</evidence>
<dbReference type="PROSITE" id="PS51783">
    <property type="entry name" value="PH_BEACH"/>
    <property type="match status" value="1"/>
</dbReference>
<feature type="repeat" description="WD" evidence="5">
    <location>
        <begin position="2393"/>
        <end position="2434"/>
    </location>
</feature>
<dbReference type="PROSITE" id="PS00678">
    <property type="entry name" value="WD_REPEATS_1"/>
    <property type="match status" value="1"/>
</dbReference>
<evidence type="ECO:0000256" key="6">
    <source>
        <dbReference type="SAM" id="MobiDB-lite"/>
    </source>
</evidence>
<sequence length="2635" mass="289043">MLRRLPSAASLANLLRPSPSAPTTSDDPCSSPNSSRSRSHSFASSALDDALSTAIVDIPPVPQIDPLTIANHDLVHSLEALQGVKREDLEQRLGLLAKIQHVMTDQPDTRNTFREHGGFLNAVSVLASLEISAQLSSANSSLRFELCKLVFAVLALAFDGHDVNRAAFADTVGYEAIGEAIKLSGLTVDHAATETEQEDGGSDEFEEAPEEASSGKAAGPPPAPGSAAEKLLSILYSFLTNDFSSTPLFTFLRHQLHALDQAAAKDHPSSTDTSTSPSPPPSRSKQISLLLLQRADSIQDLGGEAAEFAEIVPLMLGLQDQLASGVQEGLGKQEDLSTMVLCALKQLATSTRRSQIALSEAGVVGIGLERLFPSTSSAGAAEGEEPKRRAPVEGEEREIWVALVERLLELGASTGETRALFKSAVKGWEEDESKEELSEEVLEMILSGVRKSRYPSFIHFDLSRAGHSSLTMRSLGRPFPPPTHGYAYLAWLSIDVPPSPGDERLVIFGCGDATGKCHFEICITPELNLSLSTSLAKPPIIFSEFTFSLGKFHHLAVVHQRPRYVGGSPVNLYVDGKLVEIGKAAYPVAPPKEWEVQAWLGTPRDRVPEGRLSKGLSRMKWDLGPTWLVHGDVPEEMVYVCWSLGPRYNGNFQDQLGQFQTNASSTDLNVRLDSISRALPKAARSAPTNSALVFAIRDKGSAVIPEHRIYFAFSALNVLVAGSGRGLSGSGVSEHAQQALNLATASKGKAILNSAIPGKIEEALTMLHGLGQLTEACVANPKSLDVAIWKIGGIAVALRLVELASSEKQLETTVQLFVEVIGQSWRNSEDAERIQAYEILAHHLKAKAALITATTHDTLLAFCGFDFTTPSQSVVSNVLAFRFLVLDFALWGAVESSIQWAHFDRLRELVQRSENAEFNLRRLSKMHIVRKLLFSLRAGYFDAAMLDEVVDLLMLIVKAHFTTESVRHLATFLTATLCQVLDVAVPIGLLASSEEKSAPAENFVDPSAFVLDARKVDPGRYKSSLRVLQALHDLLISRTSELQKFAKIITTKWMLLFLLDRHAPPLAAVLGLRILVRLLQTQGSAYAAKFTNSTDGFVVLRGAVPHVWNYAQVHLALFALLHDHDISTLGLDAHFASTTFLSSAVDSAVVAPDVVRVIIACLGRGVKVLESSSEEAQVDGEKAESDEAGQQESPAPSPTTLSLSKGFSIILDLFSQANRATGTGNSLVASPVALADLVSALRPALRLPAGPEYPPTAKQPPLPILSARNGYRTSPRDVTLAVTPADSDDPLKLQIPASSTPSSELPASPLTAFDEPEDALADVVEKDTIGPAAMSLLEFLSQQVTHHITTRHVRKRSLTGLDSVSPNAEPSLQVFREMLDAAASTDVHNQVVFRTLLVKDITRRLSRASTAPLVSGRISTFIDFAADLAFQGWTADVASLLDFSLSYLEKLLDDTALGSPSQHSKPLGALYKTTNRLILLALSNDEEVSADVLSLLVRHQLTVFAPQNDDNEFVRCLVQRLDVLARAADDPASTIDFFKLFILQRPSEIEAALGQQPRQAVEAPFIAELIDTDNDTFLSVLSKHSDQLAELTHTWNVFVAGETGRAPAVEKELSRMTELASTLKHRRDAQRRRVRRQRASIYEWSEGIHEVEATRVAHTRQDINDHQMFIQTEWMDRVQSLQRARGIWAARFRTTSYHRMRKKMQVQASQKPRPAQAPLSPPEERRTRSLGASRNDSISAATHTLDVDQSASPVSSPVTPQEESIWSEGPNGDAVVVEEEPDEDKNRKVRRSLESGDVIESVFNVSRIVGLDACGGLLLLAKKNVYIIDGFFQTSTGELVDAWDAPAEERDQHLQTLADLAGRTAKSPVISIDTAHRSRKWSWADLLQVHERKYLFRNVALELFFADGRSFLLTFDKERRAAALSIIASKNHSAVAFGSLNLTASSFSAKLVETVSGQQRTKLEVITSRWQQRLVSNFEYIMFLNTISGRTYNDLTNYPVFPWIIADYESETLDLNDPTVYRDLSKPMGAQTEDRKKEFRERYSQLSELDDGTHPFHYGTHYSSAMIVVGYLVRLKPFTESFLSLQGGSFDHADRMFWSIPKAWESSSKQSRSDVRELIPEFFYLPDFLRNPNGLDLGKRQENEASIDNVVLPPWAKDPRHFVELNREALESEHVSAHLHEWIDLVFGFKSGTGPAAVEAVNVFHHLSYESSGVDLDMIEDPDERRAATSTIHNFGMTPKQLFTKPHPAQIPPLSAVATRPIFSPDLLIEQQAVALVESIVPVLEIASQVSTIYPSTPDKTLATPAQSLLIPGDTAHTVSWGYGDQTVRIHAKGNSLPVSLFENLHSEFVSAACFVDSRTFVTASTDTNVSLWRWRWRSGGKTQGHFQQLECLRGHSDQVACVSASRTFSIIVSGSDDKTAIIWDLNRQRFVHLLAGHESRVQLVAISDTTGDIVTCSGAILRLWTVNGELLATQSTSNFVDPITAVAFSKSETAPIIATGHRGGRIMLWRRERSDDGQGWKLSLIHTLKHLDRFAPRSSPEVTSLAFTARTLYSGHSDGKVWLYNPPGTELFLPDSTNGGACMSCGNKFSLMETRRRCTGCAGIFCSLCTTTSLEVGGRFDSTCFKSLSRWAVL</sequence>
<dbReference type="Pfam" id="PF14844">
    <property type="entry name" value="PH_BEACH"/>
    <property type="match status" value="1"/>
</dbReference>
<dbReference type="InterPro" id="IPR001680">
    <property type="entry name" value="WD40_rpt"/>
</dbReference>
<feature type="compositionally biased region" description="Acidic residues" evidence="6">
    <location>
        <begin position="195"/>
        <end position="210"/>
    </location>
</feature>
<evidence type="ECO:0000256" key="5">
    <source>
        <dbReference type="PROSITE-ProRule" id="PRU00221"/>
    </source>
</evidence>
<gene>
    <name evidence="9" type="ORF">BCR35DRAFT_309704</name>
</gene>
<dbReference type="PROSITE" id="PS50197">
    <property type="entry name" value="BEACH"/>
    <property type="match status" value="1"/>
</dbReference>
<dbReference type="PROSITE" id="PS50294">
    <property type="entry name" value="WD_REPEATS_REGION"/>
    <property type="match status" value="1"/>
</dbReference>
<feature type="region of interest" description="Disordered" evidence="6">
    <location>
        <begin position="1173"/>
        <end position="1201"/>
    </location>
</feature>
<keyword evidence="10" id="KW-1185">Reference proteome</keyword>
<evidence type="ECO:0000256" key="1">
    <source>
        <dbReference type="ARBA" id="ARBA00022574"/>
    </source>
</evidence>
<dbReference type="Gene3D" id="1.10.1540.10">
    <property type="entry name" value="BEACH domain"/>
    <property type="match status" value="1"/>
</dbReference>
<dbReference type="InParanoid" id="A0A1Y2DEN0"/>
<comment type="function">
    <text evidence="3">May be involved in protein sorting and cell wall formation.</text>
</comment>
<dbReference type="CDD" id="cd06071">
    <property type="entry name" value="Beach"/>
    <property type="match status" value="1"/>
</dbReference>
<dbReference type="OrthoDB" id="26681at2759"/>
<dbReference type="SUPFAM" id="SSF50729">
    <property type="entry name" value="PH domain-like"/>
    <property type="match status" value="1"/>
</dbReference>
<keyword evidence="1 5" id="KW-0853">WD repeat</keyword>
<reference evidence="9 10" key="1">
    <citation type="submission" date="2016-07" db="EMBL/GenBank/DDBJ databases">
        <title>Pervasive Adenine N6-methylation of Active Genes in Fungi.</title>
        <authorList>
            <consortium name="DOE Joint Genome Institute"/>
            <person name="Mondo S.J."/>
            <person name="Dannebaum R.O."/>
            <person name="Kuo R.C."/>
            <person name="Labutti K."/>
            <person name="Haridas S."/>
            <person name="Kuo A."/>
            <person name="Salamov A."/>
            <person name="Ahrendt S.R."/>
            <person name="Lipzen A."/>
            <person name="Sullivan W."/>
            <person name="Andreopoulos W.B."/>
            <person name="Clum A."/>
            <person name="Lindquist E."/>
            <person name="Daum C."/>
            <person name="Ramamoorthy G.K."/>
            <person name="Gryganskyi A."/>
            <person name="Culley D."/>
            <person name="Magnuson J.K."/>
            <person name="James T.Y."/>
            <person name="O'Malley M.A."/>
            <person name="Stajich J.E."/>
            <person name="Spatafora J.W."/>
            <person name="Visel A."/>
            <person name="Grigoriev I.V."/>
        </authorList>
    </citation>
    <scope>NUCLEOTIDE SEQUENCE [LARGE SCALE GENOMIC DNA]</scope>
    <source>
        <strain evidence="9 10">62-1032</strain>
    </source>
</reference>
<dbReference type="STRING" id="106004.A0A1Y2DEN0"/>
<comment type="caution">
    <text evidence="9">The sequence shown here is derived from an EMBL/GenBank/DDBJ whole genome shotgun (WGS) entry which is preliminary data.</text>
</comment>
<dbReference type="InterPro" id="IPR011011">
    <property type="entry name" value="Znf_FYVE_PHD"/>
</dbReference>
<dbReference type="InterPro" id="IPR036322">
    <property type="entry name" value="WD40_repeat_dom_sf"/>
</dbReference>
<dbReference type="SUPFAM" id="SSF50978">
    <property type="entry name" value="WD40 repeat-like"/>
    <property type="match status" value="1"/>
</dbReference>
<organism evidence="9 10">
    <name type="scientific">Leucosporidium creatinivorum</name>
    <dbReference type="NCBI Taxonomy" id="106004"/>
    <lineage>
        <taxon>Eukaryota</taxon>
        <taxon>Fungi</taxon>
        <taxon>Dikarya</taxon>
        <taxon>Basidiomycota</taxon>
        <taxon>Pucciniomycotina</taxon>
        <taxon>Microbotryomycetes</taxon>
        <taxon>Leucosporidiales</taxon>
        <taxon>Leucosporidium</taxon>
    </lineage>
</organism>
<dbReference type="InterPro" id="IPR019775">
    <property type="entry name" value="WD40_repeat_CS"/>
</dbReference>
<feature type="compositionally biased region" description="Low complexity" evidence="6">
    <location>
        <begin position="17"/>
        <end position="42"/>
    </location>
</feature>
<name>A0A1Y2DEN0_9BASI</name>
<dbReference type="SMART" id="SM01026">
    <property type="entry name" value="Beach"/>
    <property type="match status" value="1"/>
</dbReference>
<evidence type="ECO:0000256" key="2">
    <source>
        <dbReference type="ARBA" id="ARBA00022737"/>
    </source>
</evidence>
<dbReference type="InterPro" id="IPR000409">
    <property type="entry name" value="BEACH_dom"/>
</dbReference>
<dbReference type="CDD" id="cd00065">
    <property type="entry name" value="FYVE_like_SF"/>
    <property type="match status" value="1"/>
</dbReference>
<dbReference type="InterPro" id="IPR013083">
    <property type="entry name" value="Znf_RING/FYVE/PHD"/>
</dbReference>
<evidence type="ECO:0000256" key="3">
    <source>
        <dbReference type="ARBA" id="ARBA00054699"/>
    </source>
</evidence>
<accession>A0A1Y2DEN0</accession>
<evidence type="ECO:0000256" key="4">
    <source>
        <dbReference type="ARBA" id="ARBA00073334"/>
    </source>
</evidence>
<dbReference type="InterPro" id="IPR051944">
    <property type="entry name" value="BEACH_domain_protein"/>
</dbReference>
<dbReference type="Pfam" id="PF02138">
    <property type="entry name" value="Beach"/>
    <property type="match status" value="1"/>
</dbReference>
<dbReference type="CDD" id="cd01201">
    <property type="entry name" value="PH_BEACH"/>
    <property type="match status" value="1"/>
</dbReference>
<dbReference type="SUPFAM" id="SSF81837">
    <property type="entry name" value="BEACH domain"/>
    <property type="match status" value="1"/>
</dbReference>
<keyword evidence="2" id="KW-0677">Repeat</keyword>
<dbReference type="PROSITE" id="PS50082">
    <property type="entry name" value="WD_REPEATS_2"/>
    <property type="match status" value="1"/>
</dbReference>
<feature type="region of interest" description="Disordered" evidence="6">
    <location>
        <begin position="1700"/>
        <end position="1788"/>
    </location>
</feature>
<dbReference type="InterPro" id="IPR013320">
    <property type="entry name" value="ConA-like_dom_sf"/>
</dbReference>
<feature type="compositionally biased region" description="Pro residues" evidence="6">
    <location>
        <begin position="1251"/>
        <end position="1263"/>
    </location>
</feature>
<feature type="region of interest" description="Disordered" evidence="6">
    <location>
        <begin position="1"/>
        <end position="42"/>
    </location>
</feature>
<dbReference type="InterPro" id="IPR011993">
    <property type="entry name" value="PH-like_dom_sf"/>
</dbReference>
<dbReference type="FunFam" id="1.10.1540.10:FF:000001">
    <property type="entry name" value="neurobeachin isoform X1"/>
    <property type="match status" value="1"/>
</dbReference>
<feature type="compositionally biased region" description="Polar residues" evidence="6">
    <location>
        <begin position="1730"/>
        <end position="1764"/>
    </location>
</feature>
<dbReference type="PANTHER" id="PTHR46108:SF4">
    <property type="entry name" value="BLUE CHEESE"/>
    <property type="match status" value="1"/>
</dbReference>
<evidence type="ECO:0000259" key="8">
    <source>
        <dbReference type="PROSITE" id="PS51783"/>
    </source>
</evidence>
<dbReference type="Gene3D" id="2.30.29.30">
    <property type="entry name" value="Pleckstrin-homology domain (PH domain)/Phosphotyrosine-binding domain (PTB)"/>
    <property type="match status" value="1"/>
</dbReference>
<dbReference type="PANTHER" id="PTHR46108">
    <property type="entry name" value="BLUE CHEESE"/>
    <property type="match status" value="1"/>
</dbReference>
<dbReference type="Proteomes" id="UP000193467">
    <property type="component" value="Unassembled WGS sequence"/>
</dbReference>
<evidence type="ECO:0000313" key="9">
    <source>
        <dbReference type="EMBL" id="ORY57115.1"/>
    </source>
</evidence>
<proteinExistence type="predicted"/>
<feature type="region of interest" description="Disordered" evidence="6">
    <location>
        <begin position="262"/>
        <end position="285"/>
    </location>
</feature>
<dbReference type="InterPro" id="IPR056252">
    <property type="entry name" value="Alfy-like_Arm-like"/>
</dbReference>
<evidence type="ECO:0000259" key="7">
    <source>
        <dbReference type="PROSITE" id="PS50197"/>
    </source>
</evidence>
<dbReference type="SUPFAM" id="SSF49899">
    <property type="entry name" value="Concanavalin A-like lectins/glucanases"/>
    <property type="match status" value="1"/>
</dbReference>
<protein>
    <recommendedName>
        <fullName evidence="4">Beige protein homolog 1</fullName>
    </recommendedName>
</protein>
<feature type="region of interest" description="Disordered" evidence="6">
    <location>
        <begin position="1248"/>
        <end position="1270"/>
    </location>
</feature>
<dbReference type="InterPro" id="IPR023362">
    <property type="entry name" value="PH-BEACH_dom"/>
</dbReference>
<dbReference type="FunCoup" id="A0A1Y2DEN0">
    <property type="interactions" value="59"/>
</dbReference>